<accession>A0ABY5ZAJ2</accession>
<reference evidence="1" key="1">
    <citation type="submission" date="2021-04" db="EMBL/GenBank/DDBJ databases">
        <title>Biosynthetic gene clusters of Dactylosporangioum roseum.</title>
        <authorList>
            <person name="Hartkoorn R.C."/>
            <person name="Beaudoing E."/>
            <person name="Hot D."/>
            <person name="Moureu S."/>
        </authorList>
    </citation>
    <scope>NUCLEOTIDE SEQUENCE</scope>
    <source>
        <strain evidence="1">NRRL B-16295</strain>
    </source>
</reference>
<keyword evidence="2" id="KW-1185">Reference proteome</keyword>
<sequence>MGIELRRGIISEDWIIENADAVFRWTQDQDKRDRDTDQRHRDLMRVHAEGWKGVAAAIERGLGSIADAIRSR</sequence>
<proteinExistence type="predicted"/>
<gene>
    <name evidence="1" type="ORF">Drose_06015</name>
</gene>
<dbReference type="EMBL" id="CP073721">
    <property type="protein sequence ID" value="UWZ37827.1"/>
    <property type="molecule type" value="Genomic_DNA"/>
</dbReference>
<name>A0ABY5ZAJ2_9ACTN</name>
<dbReference type="RefSeq" id="WP_260727190.1">
    <property type="nucleotide sequence ID" value="NZ_BAAABS010000033.1"/>
</dbReference>
<protein>
    <submittedName>
        <fullName evidence="1">Uncharacterized protein</fullName>
    </submittedName>
</protein>
<evidence type="ECO:0000313" key="1">
    <source>
        <dbReference type="EMBL" id="UWZ37827.1"/>
    </source>
</evidence>
<organism evidence="1 2">
    <name type="scientific">Dactylosporangium roseum</name>
    <dbReference type="NCBI Taxonomy" id="47989"/>
    <lineage>
        <taxon>Bacteria</taxon>
        <taxon>Bacillati</taxon>
        <taxon>Actinomycetota</taxon>
        <taxon>Actinomycetes</taxon>
        <taxon>Micromonosporales</taxon>
        <taxon>Micromonosporaceae</taxon>
        <taxon>Dactylosporangium</taxon>
    </lineage>
</organism>
<evidence type="ECO:0000313" key="2">
    <source>
        <dbReference type="Proteomes" id="UP001058271"/>
    </source>
</evidence>
<dbReference type="Proteomes" id="UP001058271">
    <property type="component" value="Chromosome"/>
</dbReference>